<comment type="cofactor">
    <cofactor evidence="1">
        <name>Zn(2+)</name>
        <dbReference type="ChEBI" id="CHEBI:29105"/>
    </cofactor>
</comment>
<evidence type="ECO:0000256" key="5">
    <source>
        <dbReference type="ARBA" id="ARBA00010550"/>
    </source>
</evidence>
<dbReference type="SUPFAM" id="SSF140990">
    <property type="entry name" value="FtsH protease domain-like"/>
    <property type="match status" value="1"/>
</dbReference>
<keyword evidence="21" id="KW-1185">Reference proteome</keyword>
<feature type="domain" description="AAA+ ATPase" evidence="19">
    <location>
        <begin position="315"/>
        <end position="459"/>
    </location>
</feature>
<feature type="transmembrane region" description="Helical" evidence="18">
    <location>
        <begin position="227"/>
        <end position="244"/>
    </location>
</feature>
<evidence type="ECO:0000313" key="21">
    <source>
        <dbReference type="Proteomes" id="UP001432322"/>
    </source>
</evidence>
<dbReference type="Gene3D" id="1.10.8.60">
    <property type="match status" value="1"/>
</dbReference>
<keyword evidence="15" id="KW-0482">Metalloprotease</keyword>
<dbReference type="FunFam" id="1.10.8.60:FF:000019">
    <property type="entry name" value="AFG3-like AAA ATPase 2"/>
    <property type="match status" value="1"/>
</dbReference>
<dbReference type="InterPro" id="IPR003593">
    <property type="entry name" value="AAA+_ATPase"/>
</dbReference>
<feature type="region of interest" description="Disordered" evidence="17">
    <location>
        <begin position="77"/>
        <end position="99"/>
    </location>
</feature>
<dbReference type="CDD" id="cd19501">
    <property type="entry name" value="RecA-like_FtsH"/>
    <property type="match status" value="1"/>
</dbReference>
<keyword evidence="7 18" id="KW-0812">Transmembrane</keyword>
<name>A0AAV5W0L9_9BILA</name>
<evidence type="ECO:0000256" key="7">
    <source>
        <dbReference type="ARBA" id="ARBA00022692"/>
    </source>
</evidence>
<dbReference type="InterPro" id="IPR003959">
    <property type="entry name" value="ATPase_AAA_core"/>
</dbReference>
<reference evidence="20" key="1">
    <citation type="submission" date="2023-10" db="EMBL/GenBank/DDBJ databases">
        <title>Genome assembly of Pristionchus species.</title>
        <authorList>
            <person name="Yoshida K."/>
            <person name="Sommer R.J."/>
        </authorList>
    </citation>
    <scope>NUCLEOTIDE SEQUENCE</scope>
    <source>
        <strain evidence="20">RS5133</strain>
    </source>
</reference>
<evidence type="ECO:0000313" key="20">
    <source>
        <dbReference type="EMBL" id="GMT24233.1"/>
    </source>
</evidence>
<dbReference type="Gene3D" id="3.40.50.300">
    <property type="entry name" value="P-loop containing nucleotide triphosphate hydrolases"/>
    <property type="match status" value="1"/>
</dbReference>
<evidence type="ECO:0000256" key="17">
    <source>
        <dbReference type="SAM" id="MobiDB-lite"/>
    </source>
</evidence>
<evidence type="ECO:0000256" key="18">
    <source>
        <dbReference type="SAM" id="Phobius"/>
    </source>
</evidence>
<evidence type="ECO:0000256" key="8">
    <source>
        <dbReference type="ARBA" id="ARBA00022723"/>
    </source>
</evidence>
<dbReference type="GO" id="GO:0034982">
    <property type="term" value="P:mitochondrial protein processing"/>
    <property type="evidence" value="ECO:0007669"/>
    <property type="project" value="TreeGrafter"/>
</dbReference>
<keyword evidence="14 18" id="KW-1133">Transmembrane helix</keyword>
<evidence type="ECO:0000256" key="14">
    <source>
        <dbReference type="ARBA" id="ARBA00022989"/>
    </source>
</evidence>
<dbReference type="InterPro" id="IPR000642">
    <property type="entry name" value="Peptidase_M41"/>
</dbReference>
<dbReference type="GO" id="GO:0004222">
    <property type="term" value="F:metalloendopeptidase activity"/>
    <property type="evidence" value="ECO:0007669"/>
    <property type="project" value="InterPro"/>
</dbReference>
<sequence>MSSFRLITTGTNSRLIGGLAHINRGIPSLFLTSRSLSATGCTSVIINDHFILARGGGLKGRNGRPAVTIKKVVLRKESGGNGNGEKSSRDNDEDEKEKKREQIVAAMKRVLAVSLFVYGLVFMVNPRNKEGPNTVSNITWSEFVNNVLPTGQISKIVVFPEKDVAFIYMYEGAKTFQGKPLEAMYRMGIPSLGRFESEVKAAEAAIGLPPEHWTTIQYKRLEGINQAFTLLVIAAFFAGAYFLFRKVKSINMSDMMSTMTKTKFNIIDPHSPEGKSKLRIKFKDVAGLHEAKVEINEFVDYIQNPSKYTHLGAKLPKGALLTGPPGCGKTLLAKALAAESTCPFISMNGTEFVEMIGGLGASRIRGLFKEAKQRAPCIVYIDEIDAIGRKRSEGKGGNVGGGGSSEEEQTLNQLLVEMDGMNSEQGIVILASTNRPDILDKALLRRGRFDRHVTIDLPTFLERKEMFELYLKKIKTDFTPTQYSARLAEMTPSFSGADISNVVNESALRAASSNWKTVNKKHVEYALDRVIAGPAKKSRVLVETEREVVAFHEAGHALVGWMLEHTDALLKVTIIPRTSSALGFAQYSPKEKHLYTREELFERMCMMLGGRVAESIKFNRITTGAEDDLKKVTRSALAQIKFYGMNSNIGPLSFAGDDDRQAEIMRKPYSKKLQATMDQEVSMLVGQAYRRTEEIITQNMDKLEVIGRELLKREVLSHEDVRKLIGPSPHGDKGVVDFIDSVLPKED</sequence>
<evidence type="ECO:0000256" key="15">
    <source>
        <dbReference type="ARBA" id="ARBA00023049"/>
    </source>
</evidence>
<dbReference type="GO" id="GO:0005524">
    <property type="term" value="F:ATP binding"/>
    <property type="evidence" value="ECO:0007669"/>
    <property type="project" value="UniProtKB-KW"/>
</dbReference>
<keyword evidence="8" id="KW-0479">Metal-binding</keyword>
<accession>A0AAV5W0L9</accession>
<dbReference type="Gene3D" id="1.20.58.760">
    <property type="entry name" value="Peptidase M41"/>
    <property type="match status" value="1"/>
</dbReference>
<dbReference type="InterPro" id="IPR041569">
    <property type="entry name" value="AAA_lid_3"/>
</dbReference>
<evidence type="ECO:0000256" key="12">
    <source>
        <dbReference type="ARBA" id="ARBA00022840"/>
    </source>
</evidence>
<keyword evidence="11" id="KW-0862">Zinc</keyword>
<dbReference type="InterPro" id="IPR027417">
    <property type="entry name" value="P-loop_NTPase"/>
</dbReference>
<keyword evidence="6" id="KW-0645">Protease</keyword>
<dbReference type="AlphaFoldDB" id="A0AAV5W0L9"/>
<protein>
    <recommendedName>
        <fullName evidence="19">AAA+ ATPase domain-containing protein</fullName>
    </recommendedName>
</protein>
<evidence type="ECO:0000256" key="6">
    <source>
        <dbReference type="ARBA" id="ARBA00022670"/>
    </source>
</evidence>
<evidence type="ECO:0000259" key="19">
    <source>
        <dbReference type="SMART" id="SM00382"/>
    </source>
</evidence>
<keyword evidence="16 18" id="KW-0472">Membrane</keyword>
<comment type="similarity">
    <text evidence="4">In the C-terminal section; belongs to the peptidase M41 family.</text>
</comment>
<evidence type="ECO:0000256" key="9">
    <source>
        <dbReference type="ARBA" id="ARBA00022741"/>
    </source>
</evidence>
<feature type="compositionally biased region" description="Basic and acidic residues" evidence="17">
    <location>
        <begin position="86"/>
        <end position="99"/>
    </location>
</feature>
<evidence type="ECO:0000256" key="1">
    <source>
        <dbReference type="ARBA" id="ARBA00001947"/>
    </source>
</evidence>
<dbReference type="GO" id="GO:0016887">
    <property type="term" value="F:ATP hydrolysis activity"/>
    <property type="evidence" value="ECO:0007669"/>
    <property type="project" value="InterPro"/>
</dbReference>
<dbReference type="SUPFAM" id="SSF52540">
    <property type="entry name" value="P-loop containing nucleoside triphosphate hydrolases"/>
    <property type="match status" value="1"/>
</dbReference>
<comment type="similarity">
    <text evidence="5">In the N-terminal section; belongs to the AAA ATPase family.</text>
</comment>
<proteinExistence type="inferred from homology"/>
<keyword evidence="12" id="KW-0067">ATP-binding</keyword>
<evidence type="ECO:0000256" key="10">
    <source>
        <dbReference type="ARBA" id="ARBA00022801"/>
    </source>
</evidence>
<dbReference type="FunFam" id="3.40.50.300:FF:000277">
    <property type="entry name" value="ATP-dependent zinc metalloprotease FtsH"/>
    <property type="match status" value="1"/>
</dbReference>
<dbReference type="GO" id="GO:0004176">
    <property type="term" value="F:ATP-dependent peptidase activity"/>
    <property type="evidence" value="ECO:0007669"/>
    <property type="project" value="InterPro"/>
</dbReference>
<comment type="caution">
    <text evidence="20">The sequence shown here is derived from an EMBL/GenBank/DDBJ whole genome shotgun (WGS) entry which is preliminary data.</text>
</comment>
<organism evidence="20 21">
    <name type="scientific">Pristionchus fissidentatus</name>
    <dbReference type="NCBI Taxonomy" id="1538716"/>
    <lineage>
        <taxon>Eukaryota</taxon>
        <taxon>Metazoa</taxon>
        <taxon>Ecdysozoa</taxon>
        <taxon>Nematoda</taxon>
        <taxon>Chromadorea</taxon>
        <taxon>Rhabditida</taxon>
        <taxon>Rhabditina</taxon>
        <taxon>Diplogasteromorpha</taxon>
        <taxon>Diplogasteroidea</taxon>
        <taxon>Neodiplogasteridae</taxon>
        <taxon>Pristionchus</taxon>
    </lineage>
</organism>
<evidence type="ECO:0000256" key="13">
    <source>
        <dbReference type="ARBA" id="ARBA00022946"/>
    </source>
</evidence>
<dbReference type="InterPro" id="IPR050928">
    <property type="entry name" value="ATP-dep_Zn_Metalloprotease"/>
</dbReference>
<dbReference type="PANTHER" id="PTHR43655:SF8">
    <property type="entry name" value="PARAPLEGIN"/>
    <property type="match status" value="1"/>
</dbReference>
<dbReference type="Pfam" id="PF00004">
    <property type="entry name" value="AAA"/>
    <property type="match status" value="1"/>
</dbReference>
<dbReference type="Pfam" id="PF01434">
    <property type="entry name" value="Peptidase_M41"/>
    <property type="match status" value="1"/>
</dbReference>
<dbReference type="Proteomes" id="UP001432322">
    <property type="component" value="Unassembled WGS sequence"/>
</dbReference>
<dbReference type="GO" id="GO:0005745">
    <property type="term" value="C:m-AAA complex"/>
    <property type="evidence" value="ECO:0007669"/>
    <property type="project" value="TreeGrafter"/>
</dbReference>
<dbReference type="Pfam" id="PF17862">
    <property type="entry name" value="AAA_lid_3"/>
    <property type="match status" value="1"/>
</dbReference>
<evidence type="ECO:0000256" key="3">
    <source>
        <dbReference type="ARBA" id="ARBA00004173"/>
    </source>
</evidence>
<evidence type="ECO:0000256" key="16">
    <source>
        <dbReference type="ARBA" id="ARBA00023136"/>
    </source>
</evidence>
<keyword evidence="13" id="KW-0809">Transit peptide</keyword>
<dbReference type="PANTHER" id="PTHR43655">
    <property type="entry name" value="ATP-DEPENDENT PROTEASE"/>
    <property type="match status" value="1"/>
</dbReference>
<dbReference type="GO" id="GO:0046872">
    <property type="term" value="F:metal ion binding"/>
    <property type="evidence" value="ECO:0007669"/>
    <property type="project" value="UniProtKB-KW"/>
</dbReference>
<dbReference type="FunFam" id="1.20.58.760:FF:000003">
    <property type="entry name" value="AFG3-like AAA ATPase 2"/>
    <property type="match status" value="1"/>
</dbReference>
<evidence type="ECO:0000256" key="2">
    <source>
        <dbReference type="ARBA" id="ARBA00004141"/>
    </source>
</evidence>
<keyword evidence="10" id="KW-0378">Hydrolase</keyword>
<dbReference type="SMART" id="SM00382">
    <property type="entry name" value="AAA"/>
    <property type="match status" value="1"/>
</dbReference>
<evidence type="ECO:0000256" key="11">
    <source>
        <dbReference type="ARBA" id="ARBA00022833"/>
    </source>
</evidence>
<comment type="subcellular location">
    <subcellularLocation>
        <location evidence="2">Membrane</location>
        <topology evidence="2">Multi-pass membrane protein</topology>
    </subcellularLocation>
    <subcellularLocation>
        <location evidence="3">Mitochondrion</location>
    </subcellularLocation>
</comment>
<dbReference type="EMBL" id="BTSY01000004">
    <property type="protein sequence ID" value="GMT24233.1"/>
    <property type="molecule type" value="Genomic_DNA"/>
</dbReference>
<dbReference type="Gene3D" id="3.40.1690.20">
    <property type="match status" value="1"/>
</dbReference>
<dbReference type="InterPro" id="IPR037219">
    <property type="entry name" value="Peptidase_M41-like"/>
</dbReference>
<evidence type="ECO:0000256" key="4">
    <source>
        <dbReference type="ARBA" id="ARBA00010044"/>
    </source>
</evidence>
<keyword evidence="9" id="KW-0547">Nucleotide-binding</keyword>
<gene>
    <name evidence="20" type="ORF">PFISCL1PPCAC_15530</name>
</gene>